<reference evidence="1 2" key="1">
    <citation type="submission" date="2014-04" db="EMBL/GenBank/DDBJ databases">
        <authorList>
            <consortium name="DOE Joint Genome Institute"/>
            <person name="Kuo A."/>
            <person name="Girlanda M."/>
            <person name="Perotto S."/>
            <person name="Kohler A."/>
            <person name="Nagy L.G."/>
            <person name="Floudas D."/>
            <person name="Copeland A."/>
            <person name="Barry K.W."/>
            <person name="Cichocki N."/>
            <person name="Veneault-Fourrey C."/>
            <person name="LaButti K."/>
            <person name="Lindquist E.A."/>
            <person name="Lipzen A."/>
            <person name="Lundell T."/>
            <person name="Morin E."/>
            <person name="Murat C."/>
            <person name="Sun H."/>
            <person name="Tunlid A."/>
            <person name="Henrissat B."/>
            <person name="Grigoriev I.V."/>
            <person name="Hibbett D.S."/>
            <person name="Martin F."/>
            <person name="Nordberg H.P."/>
            <person name="Cantor M.N."/>
            <person name="Hua S.X."/>
        </authorList>
    </citation>
    <scope>NUCLEOTIDE SEQUENCE [LARGE SCALE GENOMIC DNA]</scope>
    <source>
        <strain evidence="1 2">MUT 4182</strain>
    </source>
</reference>
<evidence type="ECO:0000313" key="1">
    <source>
        <dbReference type="EMBL" id="KIO31694.1"/>
    </source>
</evidence>
<dbReference type="Proteomes" id="UP000054248">
    <property type="component" value="Unassembled WGS sequence"/>
</dbReference>
<proteinExistence type="predicted"/>
<accession>A0A0C3QTS6</accession>
<reference evidence="2" key="2">
    <citation type="submission" date="2015-01" db="EMBL/GenBank/DDBJ databases">
        <title>Evolutionary Origins and Diversification of the Mycorrhizal Mutualists.</title>
        <authorList>
            <consortium name="DOE Joint Genome Institute"/>
            <consortium name="Mycorrhizal Genomics Consortium"/>
            <person name="Kohler A."/>
            <person name="Kuo A."/>
            <person name="Nagy L.G."/>
            <person name="Floudas D."/>
            <person name="Copeland A."/>
            <person name="Barry K.W."/>
            <person name="Cichocki N."/>
            <person name="Veneault-Fourrey C."/>
            <person name="LaButti K."/>
            <person name="Lindquist E.A."/>
            <person name="Lipzen A."/>
            <person name="Lundell T."/>
            <person name="Morin E."/>
            <person name="Murat C."/>
            <person name="Riley R."/>
            <person name="Ohm R."/>
            <person name="Sun H."/>
            <person name="Tunlid A."/>
            <person name="Henrissat B."/>
            <person name="Grigoriev I.V."/>
            <person name="Hibbett D.S."/>
            <person name="Martin F."/>
        </authorList>
    </citation>
    <scope>NUCLEOTIDE SEQUENCE [LARGE SCALE GENOMIC DNA]</scope>
    <source>
        <strain evidence="2">MUT 4182</strain>
    </source>
</reference>
<name>A0A0C3QTS6_9AGAM</name>
<organism evidence="1 2">
    <name type="scientific">Tulasnella calospora MUT 4182</name>
    <dbReference type="NCBI Taxonomy" id="1051891"/>
    <lineage>
        <taxon>Eukaryota</taxon>
        <taxon>Fungi</taxon>
        <taxon>Dikarya</taxon>
        <taxon>Basidiomycota</taxon>
        <taxon>Agaricomycotina</taxon>
        <taxon>Agaricomycetes</taxon>
        <taxon>Cantharellales</taxon>
        <taxon>Tulasnellaceae</taxon>
        <taxon>Tulasnella</taxon>
    </lineage>
</organism>
<dbReference type="OrthoDB" id="3183402at2759"/>
<sequence>MAVSELPADRCRPQSSGNILFGRLAVDMVHYIFHIVLELDRIHDYDVPFEVLDELRKTVFCLRCVSALWNQFILSSPQYWCVINVRGLQAAMVMTIERAQAAPLCIYSVRPSHWQVVHFDQIKPMLVARHGQIQTLRLNDKDLYDFGLSLIRPGLPALRTLEMVPRSYPYRDERPPIYDTPQLRHLTSKSWRPPLDANWISGLKTLVLRELDGFDPDLYYVLELCAYGLRKLSLGLGSAWKELSRTPEAIFIPHLEELRLDIGDRRTTKEIMQRILIPQSAGGKIRVSLQLEDGTVIRDLLDFLLRSERGVVDREPVNIEIDSELGLMYAKYTNGNRSLQFGFLYGDMEADYEAIRNIFHDVHVRLGHPVISVNMTCDFRSDAEVLKAFYSSTVQVISIITRSLEGIVDLVATAFGRPDPDLPGQTVDDEGSWPFQSLQCFAIDCHHRDVDISKIISIIEQRQDYMKACGMIRLERIVLARSCLVGMSFSDAAAKLGALGITLSEEEINVHLQLWEDIL</sequence>
<evidence type="ECO:0000313" key="2">
    <source>
        <dbReference type="Proteomes" id="UP000054248"/>
    </source>
</evidence>
<gene>
    <name evidence="1" type="ORF">M407DRAFT_19427</name>
</gene>
<dbReference type="AlphaFoldDB" id="A0A0C3QTS6"/>
<protein>
    <recommendedName>
        <fullName evidence="3">F-box domain-containing protein</fullName>
    </recommendedName>
</protein>
<dbReference type="EMBL" id="KN822961">
    <property type="protein sequence ID" value="KIO31694.1"/>
    <property type="molecule type" value="Genomic_DNA"/>
</dbReference>
<evidence type="ECO:0008006" key="3">
    <source>
        <dbReference type="Google" id="ProtNLM"/>
    </source>
</evidence>
<dbReference type="HOGENOM" id="CLU_045027_0_0_1"/>
<keyword evidence="2" id="KW-1185">Reference proteome</keyword>